<evidence type="ECO:0000259" key="2">
    <source>
        <dbReference type="PROSITE" id="PS50106"/>
    </source>
</evidence>
<feature type="compositionally biased region" description="Basic and acidic residues" evidence="1">
    <location>
        <begin position="950"/>
        <end position="963"/>
    </location>
</feature>
<dbReference type="PANTHER" id="PTHR19964:SF95">
    <property type="entry name" value="ARC, ISOFORM A"/>
    <property type="match status" value="1"/>
</dbReference>
<dbReference type="PANTHER" id="PTHR19964">
    <property type="entry name" value="MULTIPLE PDZ DOMAIN PROTEIN"/>
    <property type="match status" value="1"/>
</dbReference>
<feature type="compositionally biased region" description="Low complexity" evidence="1">
    <location>
        <begin position="1105"/>
        <end position="1143"/>
    </location>
</feature>
<feature type="compositionally biased region" description="Polar residues" evidence="1">
    <location>
        <begin position="343"/>
        <end position="362"/>
    </location>
</feature>
<feature type="region of interest" description="Disordered" evidence="1">
    <location>
        <begin position="594"/>
        <end position="640"/>
    </location>
</feature>
<feature type="compositionally biased region" description="Polar residues" evidence="1">
    <location>
        <begin position="404"/>
        <end position="421"/>
    </location>
</feature>
<protein>
    <submittedName>
        <fullName evidence="3">Uncharacterized protein, isoform A</fullName>
    </submittedName>
    <submittedName>
        <fullName evidence="4">Uncharacterized protein, isoform B</fullName>
    </submittedName>
</protein>
<dbReference type="Gene3D" id="2.30.42.10">
    <property type="match status" value="2"/>
</dbReference>
<proteinExistence type="predicted"/>
<dbReference type="PROSITE" id="PS50106">
    <property type="entry name" value="PDZ"/>
    <property type="match status" value="2"/>
</dbReference>
<feature type="compositionally biased region" description="Low complexity" evidence="1">
    <location>
        <begin position="987"/>
        <end position="1000"/>
    </location>
</feature>
<sequence length="1324" mass="142891">MRLFKTRKSTDTYSTLSAAQQQQHLSNNSNTCPSGSSSKQNNSSNSSNKTHALATCSNRFSKSIASSVAISSSLPDLHDNSPVMILSCTTLTSNGAATTTAAAAAAAAAAASATGNNGQPLRTATPTCLLSGRQTPSGLSVLSLQEANTLHKQQQQQQHQQQPTIYVPNKLSNNVNNASATNYLLSYANSSSASVQQQHQQQQQQQQQHYQQYVAQRLHPAASSASNSCLYEKSTLNASGACNGSSISLASNGHMPDYKLVTAVPVVVLDDEQKLATAPAAAETSSDIGTGSASSLASTTRNVFTWGKRMSRKLDLLKRSESPAANTHKSHTDLRSLFHSPTHKANNGKPSATPTGAYQGTTLKKCKSGPIETIKQRHQQQHQHQQQQQQQQFQLQSAQDAASRGSQSAQSTPTHQYQPATRPQKALKNFFHRIGSTGMLNHRSHNLLKASEASQQATPSSQTLYRSSSTSQLSSCSYIKCDDPTEGLNLQRQHLQQQKQQQQQQQHSPRISSLKSSSCDDIAKVSSCLTASSSNGSAAGDNVGSLALQAGGGSNTASGGGQQDASRRGAFPYAFLRSRLSVLPEENGGSVLLKHQQQQREQFQRETSVNQTASATSQTQSPLPQRHSPEQQLVNVSRNDSISSKDWEPLYQRLSSCLSSNESGYDSDGGGGGVGGGGGTAGARLGNNLSISAGDTESIASGTLKRNSLISLSSSEGVGMGLGLGSGSSLRNSICSAPVSLGGYNYDYETETIRRRFRQLKLERKCQEDYIGLVLSPKMVVTNNNEQQYRYLIVELEPYGMAQKDGRLRLGDEIVNVNGKHLRGIQSFGEVQRLLSCFVENCIDLVIAHDEIATVTDFYTKIRIDGMSTQRQRLSYAQRTDSLNSLQSLQLQVEQEQEQVRDRTEERERDAAGLEDTCEDQCDARSLASVSTLPSPMPLMQHRRSSTPRHSLDVSAPEHELLRRRARSSSGQRSLALTPTPLFNNQSNNDTSFSTSVNNNNNDSYTPVYANRAASVCVGSSLADDEKWWLLARKRCSEGAALSSDTGIGGQQFGQRMHYARNSINLTNSHYRSLRFAHSRLSSSRLSLFMQTAPAAASNSLPDGNTTTTDNPTTSTTTTDLTNNTQHQQQKQQQQQQQPAQHHSLYIKHSPKNISLFAPNPFLNSCSTAPSSSSSAAAASLAPPTASLMHHRPSLPVAKLTIRDEEMAEVIRASMSSEGTGRCTQKTITFFKGPGLKSLGFSIVGGRDSPKGNMGIFVKTVFPSGQAADDGTLQAGDEIVEINGHSVQGMSHAETIGLFKNVREGTIALKILRRKLQKAKSMGT</sequence>
<dbReference type="Proteomes" id="UP000008792">
    <property type="component" value="Unassembled WGS sequence"/>
</dbReference>
<feature type="domain" description="PDZ" evidence="2">
    <location>
        <begin position="1227"/>
        <end position="1301"/>
    </location>
</feature>
<name>B4LNF5_DROVI</name>
<feature type="compositionally biased region" description="Gly residues" evidence="1">
    <location>
        <begin position="667"/>
        <end position="678"/>
    </location>
</feature>
<dbReference type="SMART" id="SM00228">
    <property type="entry name" value="PDZ"/>
    <property type="match status" value="2"/>
</dbReference>
<reference evidence="3" key="3">
    <citation type="submission" date="2008-06" db="EMBL/GenBank/DDBJ databases">
        <authorList>
            <consortium name="FlyBase"/>
        </authorList>
    </citation>
    <scope>NUCLEOTIDE SEQUENCE</scope>
    <source>
        <strain evidence="3">TSC#15010-1051.87</strain>
    </source>
</reference>
<reference evidence="3" key="2">
    <citation type="journal article" date="2008" name="Bioinformatics">
        <title>Assembly reconciliation.</title>
        <authorList>
            <person name="Zimin A.V."/>
            <person name="Smith D.R."/>
            <person name="Sutton G."/>
            <person name="Yorke J.A."/>
        </authorList>
    </citation>
    <scope>NUCLEOTIDE SEQUENCE</scope>
    <source>
        <strain evidence="3">TSC#15010-1051.87</strain>
    </source>
</reference>
<dbReference type="CDD" id="cd06759">
    <property type="entry name" value="PDZ3_PDZD2-PDZ1_hPro-IL-16-like"/>
    <property type="match status" value="1"/>
</dbReference>
<dbReference type="Pfam" id="PF00595">
    <property type="entry name" value="PDZ"/>
    <property type="match status" value="2"/>
</dbReference>
<feature type="compositionally biased region" description="Low complexity" evidence="1">
    <location>
        <begin position="34"/>
        <end position="48"/>
    </location>
</feature>
<dbReference type="HOGENOM" id="CLU_258574_0_0_1"/>
<dbReference type="eggNOG" id="KOG3528">
    <property type="taxonomic scope" value="Eukaryota"/>
</dbReference>
<feature type="compositionally biased region" description="Low complexity" evidence="1">
    <location>
        <begin position="491"/>
        <end position="506"/>
    </location>
</feature>
<reference evidence="3 5" key="1">
    <citation type="journal article" date="2007" name="Nature">
        <title>Evolution of genes and genomes on the Drosophila phylogeny.</title>
        <authorList>
            <consortium name="Drosophila 12 Genomes Consortium"/>
            <person name="Clark A.G."/>
            <person name="Eisen M.B."/>
            <person name="Smith D.R."/>
            <person name="Bergman C.M."/>
            <person name="Oliver B."/>
            <person name="Markow T.A."/>
            <person name="Kaufman T.C."/>
            <person name="Kellis M."/>
            <person name="Gelbart W."/>
            <person name="Iyer V.N."/>
            <person name="Pollard D.A."/>
            <person name="Sackton T.B."/>
            <person name="Larracuente A.M."/>
            <person name="Singh N.D."/>
            <person name="Abad J.P."/>
            <person name="Abt D.N."/>
            <person name="Adryan B."/>
            <person name="Aguade M."/>
            <person name="Akashi H."/>
            <person name="Anderson W.W."/>
            <person name="Aquadro C.F."/>
            <person name="Ardell D.H."/>
            <person name="Arguello R."/>
            <person name="Artieri C.G."/>
            <person name="Barbash D.A."/>
            <person name="Barker D."/>
            <person name="Barsanti P."/>
            <person name="Batterham P."/>
            <person name="Batzoglou S."/>
            <person name="Begun D."/>
            <person name="Bhutkar A."/>
            <person name="Blanco E."/>
            <person name="Bosak S.A."/>
            <person name="Bradley R.K."/>
            <person name="Brand A.D."/>
            <person name="Brent M.R."/>
            <person name="Brooks A.N."/>
            <person name="Brown R.H."/>
            <person name="Butlin R.K."/>
            <person name="Caggese C."/>
            <person name="Calvi B.R."/>
            <person name="Bernardo de Carvalho A."/>
            <person name="Caspi A."/>
            <person name="Castrezana S."/>
            <person name="Celniker S.E."/>
            <person name="Chang J.L."/>
            <person name="Chapple C."/>
            <person name="Chatterji S."/>
            <person name="Chinwalla A."/>
            <person name="Civetta A."/>
            <person name="Clifton S.W."/>
            <person name="Comeron J.M."/>
            <person name="Costello J.C."/>
            <person name="Coyne J.A."/>
            <person name="Daub J."/>
            <person name="David R.G."/>
            <person name="Delcher A.L."/>
            <person name="Delehaunty K."/>
            <person name="Do C.B."/>
            <person name="Ebling H."/>
            <person name="Edwards K."/>
            <person name="Eickbush T."/>
            <person name="Evans J.D."/>
            <person name="Filipski A."/>
            <person name="Findeiss S."/>
            <person name="Freyhult E."/>
            <person name="Fulton L."/>
            <person name="Fulton R."/>
            <person name="Garcia A.C."/>
            <person name="Gardiner A."/>
            <person name="Garfield D.A."/>
            <person name="Garvin B.E."/>
            <person name="Gibson G."/>
            <person name="Gilbert D."/>
            <person name="Gnerre S."/>
            <person name="Godfrey J."/>
            <person name="Good R."/>
            <person name="Gotea V."/>
            <person name="Gravely B."/>
            <person name="Greenberg A.J."/>
            <person name="Griffiths-Jones S."/>
            <person name="Gross S."/>
            <person name="Guigo R."/>
            <person name="Gustafson E.A."/>
            <person name="Haerty W."/>
            <person name="Hahn M.W."/>
            <person name="Halligan D.L."/>
            <person name="Halpern A.L."/>
            <person name="Halter G.M."/>
            <person name="Han M.V."/>
            <person name="Heger A."/>
            <person name="Hillier L."/>
            <person name="Hinrichs A.S."/>
            <person name="Holmes I."/>
            <person name="Hoskins R.A."/>
            <person name="Hubisz M.J."/>
            <person name="Hultmark D."/>
            <person name="Huntley M.A."/>
            <person name="Jaffe D.B."/>
            <person name="Jagadeeshan S."/>
            <person name="Jeck W.R."/>
            <person name="Johnson J."/>
            <person name="Jones C.D."/>
            <person name="Jordan W.C."/>
            <person name="Karpen G.H."/>
            <person name="Kataoka E."/>
            <person name="Keightley P.D."/>
            <person name="Kheradpour P."/>
            <person name="Kirkness E.F."/>
            <person name="Koerich L.B."/>
            <person name="Kristiansen K."/>
            <person name="Kudrna D."/>
            <person name="Kulathinal R.J."/>
            <person name="Kumar S."/>
            <person name="Kwok R."/>
            <person name="Lander E."/>
            <person name="Langley C.H."/>
            <person name="Lapoint R."/>
            <person name="Lazzaro B.P."/>
            <person name="Lee S.J."/>
            <person name="Levesque L."/>
            <person name="Li R."/>
            <person name="Lin C.F."/>
            <person name="Lin M.F."/>
            <person name="Lindblad-Toh K."/>
            <person name="Llopart A."/>
            <person name="Long M."/>
            <person name="Low L."/>
            <person name="Lozovsky E."/>
            <person name="Lu J."/>
            <person name="Luo M."/>
            <person name="Machado C.A."/>
            <person name="Makalowski W."/>
            <person name="Marzo M."/>
            <person name="Matsuda M."/>
            <person name="Matzkin L."/>
            <person name="McAllister B."/>
            <person name="McBride C.S."/>
            <person name="McKernan B."/>
            <person name="McKernan K."/>
            <person name="Mendez-Lago M."/>
            <person name="Minx P."/>
            <person name="Mollenhauer M.U."/>
            <person name="Montooth K."/>
            <person name="Mount S.M."/>
            <person name="Mu X."/>
            <person name="Myers E."/>
            <person name="Negre B."/>
            <person name="Newfeld S."/>
            <person name="Nielsen R."/>
            <person name="Noor M.A."/>
            <person name="O'Grady P."/>
            <person name="Pachter L."/>
            <person name="Papaceit M."/>
            <person name="Parisi M.J."/>
            <person name="Parisi M."/>
            <person name="Parts L."/>
            <person name="Pedersen J.S."/>
            <person name="Pesole G."/>
            <person name="Phillippy A.M."/>
            <person name="Ponting C.P."/>
            <person name="Pop M."/>
            <person name="Porcelli D."/>
            <person name="Powell J.R."/>
            <person name="Prohaska S."/>
            <person name="Pruitt K."/>
            <person name="Puig M."/>
            <person name="Quesneville H."/>
            <person name="Ram K.R."/>
            <person name="Rand D."/>
            <person name="Rasmussen M.D."/>
            <person name="Reed L.K."/>
            <person name="Reenan R."/>
            <person name="Reily A."/>
            <person name="Remington K.A."/>
            <person name="Rieger T.T."/>
            <person name="Ritchie M.G."/>
            <person name="Robin C."/>
            <person name="Rogers Y.H."/>
            <person name="Rohde C."/>
            <person name="Rozas J."/>
            <person name="Rubenfield M.J."/>
            <person name="Ruiz A."/>
            <person name="Russo S."/>
            <person name="Salzberg S.L."/>
            <person name="Sanchez-Gracia A."/>
            <person name="Saranga D.J."/>
            <person name="Sato H."/>
            <person name="Schaeffer S.W."/>
            <person name="Schatz M.C."/>
            <person name="Schlenke T."/>
            <person name="Schwartz R."/>
            <person name="Segarra C."/>
            <person name="Singh R.S."/>
            <person name="Sirot L."/>
            <person name="Sirota M."/>
            <person name="Sisneros N.B."/>
            <person name="Smith C.D."/>
            <person name="Smith T.F."/>
            <person name="Spieth J."/>
            <person name="Stage D.E."/>
            <person name="Stark A."/>
            <person name="Stephan W."/>
            <person name="Strausberg R.L."/>
            <person name="Strempel S."/>
            <person name="Sturgill D."/>
            <person name="Sutton G."/>
            <person name="Sutton G.G."/>
            <person name="Tao W."/>
            <person name="Teichmann S."/>
            <person name="Tobari Y.N."/>
            <person name="Tomimura Y."/>
            <person name="Tsolas J.M."/>
            <person name="Valente V.L."/>
            <person name="Venter E."/>
            <person name="Venter J.C."/>
            <person name="Vicario S."/>
            <person name="Vieira F.G."/>
            <person name="Vilella A.J."/>
            <person name="Villasante A."/>
            <person name="Walenz B."/>
            <person name="Wang J."/>
            <person name="Wasserman M."/>
            <person name="Watts T."/>
            <person name="Wilson D."/>
            <person name="Wilson R.K."/>
            <person name="Wing R.A."/>
            <person name="Wolfner M.F."/>
            <person name="Wong A."/>
            <person name="Wong G.K."/>
            <person name="Wu C.I."/>
            <person name="Wu G."/>
            <person name="Yamamoto D."/>
            <person name="Yang H.P."/>
            <person name="Yang S.P."/>
            <person name="Yorke J.A."/>
            <person name="Yoshida K."/>
            <person name="Zdobnov E."/>
            <person name="Zhang P."/>
            <person name="Zhang Y."/>
            <person name="Zimin A.V."/>
            <person name="Baldwin J."/>
            <person name="Abdouelleil A."/>
            <person name="Abdulkadir J."/>
            <person name="Abebe A."/>
            <person name="Abera B."/>
            <person name="Abreu J."/>
            <person name="Acer S.C."/>
            <person name="Aftuck L."/>
            <person name="Alexander A."/>
            <person name="An P."/>
            <person name="Anderson E."/>
            <person name="Anderson S."/>
            <person name="Arachi H."/>
            <person name="Azer M."/>
            <person name="Bachantsang P."/>
            <person name="Barry A."/>
            <person name="Bayul T."/>
            <person name="Berlin A."/>
            <person name="Bessette D."/>
            <person name="Bloom T."/>
            <person name="Blye J."/>
            <person name="Boguslavskiy L."/>
            <person name="Bonnet C."/>
            <person name="Boukhgalter B."/>
            <person name="Bourzgui I."/>
            <person name="Brown A."/>
            <person name="Cahill P."/>
            <person name="Channer S."/>
            <person name="Cheshatsang Y."/>
            <person name="Chuda L."/>
            <person name="Citroen M."/>
            <person name="Collymore A."/>
            <person name="Cooke P."/>
            <person name="Costello M."/>
            <person name="D'Aco K."/>
            <person name="Daza R."/>
            <person name="De Haan G."/>
            <person name="DeGray S."/>
            <person name="DeMaso C."/>
            <person name="Dhargay N."/>
            <person name="Dooley K."/>
            <person name="Dooley E."/>
            <person name="Doricent M."/>
            <person name="Dorje P."/>
            <person name="Dorjee K."/>
            <person name="Dupes A."/>
            <person name="Elong R."/>
            <person name="Falk J."/>
            <person name="Farina A."/>
            <person name="Faro S."/>
            <person name="Ferguson D."/>
            <person name="Fisher S."/>
            <person name="Foley C.D."/>
            <person name="Franke A."/>
            <person name="Friedrich D."/>
            <person name="Gadbois L."/>
            <person name="Gearin G."/>
            <person name="Gearin C.R."/>
            <person name="Giannoukos G."/>
            <person name="Goode T."/>
            <person name="Graham J."/>
            <person name="Grandbois E."/>
            <person name="Grewal S."/>
            <person name="Gyaltsen K."/>
            <person name="Hafez N."/>
            <person name="Hagos B."/>
            <person name="Hall J."/>
            <person name="Henson C."/>
            <person name="Hollinger A."/>
            <person name="Honan T."/>
            <person name="Huard M.D."/>
            <person name="Hughes L."/>
            <person name="Hurhula B."/>
            <person name="Husby M.E."/>
            <person name="Kamat A."/>
            <person name="Kanga B."/>
            <person name="Kashin S."/>
            <person name="Khazanovich D."/>
            <person name="Kisner P."/>
            <person name="Lance K."/>
            <person name="Lara M."/>
            <person name="Lee W."/>
            <person name="Lennon N."/>
            <person name="Letendre F."/>
            <person name="LeVine R."/>
            <person name="Lipovsky A."/>
            <person name="Liu X."/>
            <person name="Liu J."/>
            <person name="Liu S."/>
            <person name="Lokyitsang T."/>
            <person name="Lokyitsang Y."/>
            <person name="Lubonja R."/>
            <person name="Lui A."/>
            <person name="MacDonald P."/>
            <person name="Magnisalis V."/>
            <person name="Maru K."/>
            <person name="Matthews C."/>
            <person name="McCusker W."/>
            <person name="McDonough S."/>
            <person name="Mehta T."/>
            <person name="Meldrim J."/>
            <person name="Meneus L."/>
            <person name="Mihai O."/>
            <person name="Mihalev A."/>
            <person name="Mihova T."/>
            <person name="Mittelman R."/>
            <person name="Mlenga V."/>
            <person name="Montmayeur A."/>
            <person name="Mulrain L."/>
            <person name="Navidi A."/>
            <person name="Naylor J."/>
            <person name="Negash T."/>
            <person name="Nguyen T."/>
            <person name="Nguyen N."/>
            <person name="Nicol R."/>
            <person name="Norbu C."/>
            <person name="Norbu N."/>
            <person name="Novod N."/>
            <person name="O'Neill B."/>
            <person name="Osman S."/>
            <person name="Markiewicz E."/>
            <person name="Oyono O.L."/>
            <person name="Patti C."/>
            <person name="Phunkhang P."/>
            <person name="Pierre F."/>
            <person name="Priest M."/>
            <person name="Raghuraman S."/>
            <person name="Rege F."/>
            <person name="Reyes R."/>
            <person name="Rise C."/>
            <person name="Rogov P."/>
            <person name="Ross K."/>
            <person name="Ryan E."/>
            <person name="Settipalli S."/>
            <person name="Shea T."/>
            <person name="Sherpa N."/>
            <person name="Shi L."/>
            <person name="Shih D."/>
            <person name="Sparrow T."/>
            <person name="Spaulding J."/>
            <person name="Stalker J."/>
            <person name="Stange-Thomann N."/>
            <person name="Stavropoulos S."/>
            <person name="Stone C."/>
            <person name="Strader C."/>
            <person name="Tesfaye S."/>
            <person name="Thomson T."/>
            <person name="Thoulutsang Y."/>
            <person name="Thoulutsang D."/>
            <person name="Topham K."/>
            <person name="Topping I."/>
            <person name="Tsamla T."/>
            <person name="Vassiliev H."/>
            <person name="Vo A."/>
            <person name="Wangchuk T."/>
            <person name="Wangdi T."/>
            <person name="Weiand M."/>
            <person name="Wilkinson J."/>
            <person name="Wilson A."/>
            <person name="Yadav S."/>
            <person name="Young G."/>
            <person name="Yu Q."/>
            <person name="Zembek L."/>
            <person name="Zhong D."/>
            <person name="Zimmer A."/>
            <person name="Zwirko Z."/>
            <person name="Jaffe D.B."/>
            <person name="Alvarez P."/>
            <person name="Brockman W."/>
            <person name="Butler J."/>
            <person name="Chin C."/>
            <person name="Gnerre S."/>
            <person name="Grabherr M."/>
            <person name="Kleber M."/>
            <person name="Mauceli E."/>
            <person name="MacCallum I."/>
        </authorList>
    </citation>
    <scope>NUCLEOTIDE SEQUENCE [LARGE SCALE GENOMIC DNA]</scope>
    <source>
        <strain evidence="3">TSC#15010-1051.87</strain>
        <strain evidence="5">Tucson 15010-1051.87</strain>
    </source>
</reference>
<dbReference type="SUPFAM" id="SSF50156">
    <property type="entry name" value="PDZ domain-like"/>
    <property type="match status" value="2"/>
</dbReference>
<evidence type="ECO:0000313" key="3">
    <source>
        <dbReference type="EMBL" id="EDW61107.1"/>
    </source>
</evidence>
<dbReference type="STRING" id="7244.B4LNF5"/>
<dbReference type="FunCoup" id="B4LNF5">
    <property type="interactions" value="7"/>
</dbReference>
<dbReference type="InterPro" id="IPR001478">
    <property type="entry name" value="PDZ"/>
</dbReference>
<dbReference type="SMR" id="B4LNF5"/>
<dbReference type="InterPro" id="IPR036034">
    <property type="entry name" value="PDZ_sf"/>
</dbReference>
<feature type="compositionally biased region" description="Polar residues" evidence="1">
    <location>
        <begin position="11"/>
        <end position="33"/>
    </location>
</feature>
<dbReference type="InParanoid" id="B4LNF5"/>
<dbReference type="EMBL" id="CH940648">
    <property type="protein sequence ID" value="EDW61107.1"/>
    <property type="molecule type" value="Genomic_DNA"/>
</dbReference>
<dbReference type="EMBL" id="CH940648">
    <property type="protein sequence ID" value="KRF79776.1"/>
    <property type="molecule type" value="Genomic_DNA"/>
</dbReference>
<feature type="compositionally biased region" description="Basic and acidic residues" evidence="1">
    <location>
        <begin position="898"/>
        <end position="912"/>
    </location>
</feature>
<feature type="region of interest" description="Disordered" evidence="1">
    <location>
        <begin position="318"/>
        <end position="422"/>
    </location>
</feature>
<feature type="domain" description="PDZ" evidence="2">
    <location>
        <begin position="759"/>
        <end position="825"/>
    </location>
</feature>
<organism evidence="3 5">
    <name type="scientific">Drosophila virilis</name>
    <name type="common">Fruit fly</name>
    <dbReference type="NCBI Taxonomy" id="7244"/>
    <lineage>
        <taxon>Eukaryota</taxon>
        <taxon>Metazoa</taxon>
        <taxon>Ecdysozoa</taxon>
        <taxon>Arthropoda</taxon>
        <taxon>Hexapoda</taxon>
        <taxon>Insecta</taxon>
        <taxon>Pterygota</taxon>
        <taxon>Neoptera</taxon>
        <taxon>Endopterygota</taxon>
        <taxon>Diptera</taxon>
        <taxon>Brachycera</taxon>
        <taxon>Muscomorpha</taxon>
        <taxon>Ephydroidea</taxon>
        <taxon>Drosophilidae</taxon>
        <taxon>Drosophila</taxon>
    </lineage>
</organism>
<feature type="region of interest" description="Disordered" evidence="1">
    <location>
        <begin position="1095"/>
        <end position="1143"/>
    </location>
</feature>
<evidence type="ECO:0000256" key="1">
    <source>
        <dbReference type="SAM" id="MobiDB-lite"/>
    </source>
</evidence>
<evidence type="ECO:0000313" key="4">
    <source>
        <dbReference type="EMBL" id="KRF79776.1"/>
    </source>
</evidence>
<dbReference type="KEGG" id="dvi:6627272"/>
<feature type="compositionally biased region" description="Polar residues" evidence="1">
    <location>
        <begin position="630"/>
        <end position="640"/>
    </location>
</feature>
<feature type="region of interest" description="Disordered" evidence="1">
    <location>
        <begin position="491"/>
        <end position="518"/>
    </location>
</feature>
<feature type="region of interest" description="Disordered" evidence="1">
    <location>
        <begin position="659"/>
        <end position="678"/>
    </location>
</feature>
<dbReference type="OMA" id="IDGLRWH"/>
<feature type="compositionally biased region" description="Low complexity" evidence="1">
    <location>
        <begin position="382"/>
        <end position="399"/>
    </location>
</feature>
<feature type="compositionally biased region" description="Polar residues" evidence="1">
    <location>
        <begin position="507"/>
        <end position="518"/>
    </location>
</feature>
<dbReference type="InterPro" id="IPR051342">
    <property type="entry name" value="PDZ_scaffold"/>
</dbReference>
<dbReference type="FunFam" id="2.30.42.10:FF:000224">
    <property type="entry name" value="Arc, isoform A"/>
    <property type="match status" value="1"/>
</dbReference>
<feature type="region of interest" description="Disordered" evidence="1">
    <location>
        <begin position="1"/>
        <end position="50"/>
    </location>
</feature>
<feature type="compositionally biased region" description="Polar residues" evidence="1">
    <location>
        <begin position="607"/>
        <end position="623"/>
    </location>
</feature>
<feature type="region of interest" description="Disordered" evidence="1">
    <location>
        <begin position="894"/>
        <end position="1000"/>
    </location>
</feature>
<feature type="compositionally biased region" description="Low complexity" evidence="1">
    <location>
        <begin position="968"/>
        <end position="977"/>
    </location>
</feature>
<accession>B4LNF5</accession>
<gene>
    <name evidence="3" type="primary">Dvir\GJ21853</name>
    <name evidence="3" type="ORF">Dvir_GJ21853</name>
</gene>
<keyword evidence="5" id="KW-1185">Reference proteome</keyword>
<dbReference type="OrthoDB" id="6022711at2759"/>
<evidence type="ECO:0000313" key="5">
    <source>
        <dbReference type="Proteomes" id="UP000008792"/>
    </source>
</evidence>